<dbReference type="Proteomes" id="UP000294257">
    <property type="component" value="Unassembled WGS sequence"/>
</dbReference>
<keyword evidence="4" id="KW-0804">Transcription</keyword>
<name>A0A4Q7KKU2_9PSEU</name>
<dbReference type="PANTHER" id="PTHR35807:SF1">
    <property type="entry name" value="TRANSCRIPTIONAL REGULATOR REDD"/>
    <property type="match status" value="1"/>
</dbReference>
<evidence type="ECO:0000256" key="2">
    <source>
        <dbReference type="ARBA" id="ARBA00023015"/>
    </source>
</evidence>
<evidence type="ECO:0000256" key="1">
    <source>
        <dbReference type="ARBA" id="ARBA00005820"/>
    </source>
</evidence>
<proteinExistence type="inferred from homology"/>
<dbReference type="Pfam" id="PF03704">
    <property type="entry name" value="BTAD"/>
    <property type="match status" value="1"/>
</dbReference>
<dbReference type="SUPFAM" id="SSF46894">
    <property type="entry name" value="C-terminal effector domain of the bipartite response regulators"/>
    <property type="match status" value="1"/>
</dbReference>
<sequence length="222" mass="24943">MLIALLLDANRVVTVDQLVEGLWDDEPPTSARARVQDLISRLRRKMCEVSERIASPIQTVGAGYRIVVGAGQLDLDRARNQIGSARVLLTGGQPLSGVRLMRATLQDWEGTVQPELTAPIVRRADTWLSELRLAAMEDCIDAELSLSQHQRLVPELVDLVQRHPLREKLRAALMIALAKSGRVADALLVYNDWRHLLVTELGVEPTPRMRELHTSILDWQER</sequence>
<reference evidence="7 8" key="1">
    <citation type="submission" date="2019-02" db="EMBL/GenBank/DDBJ databases">
        <title>Genomic Encyclopedia of Type Strains, Phase IV (KMG-IV): sequencing the most valuable type-strain genomes for metagenomic binning, comparative biology and taxonomic classification.</title>
        <authorList>
            <person name="Goeker M."/>
        </authorList>
    </citation>
    <scope>NUCLEOTIDE SEQUENCE [LARGE SCALE GENOMIC DNA]</scope>
    <source>
        <strain evidence="7 8">DSM 101727</strain>
    </source>
</reference>
<keyword evidence="2" id="KW-0805">Transcription regulation</keyword>
<protein>
    <submittedName>
        <fullName evidence="7">DNA-binding SARP family transcriptional activator</fullName>
    </submittedName>
</protein>
<dbReference type="CDD" id="cd15831">
    <property type="entry name" value="BTAD"/>
    <property type="match status" value="1"/>
</dbReference>
<dbReference type="InterPro" id="IPR016032">
    <property type="entry name" value="Sig_transdc_resp-reg_C-effctor"/>
</dbReference>
<dbReference type="GO" id="GO:0000160">
    <property type="term" value="P:phosphorelay signal transduction system"/>
    <property type="evidence" value="ECO:0007669"/>
    <property type="project" value="InterPro"/>
</dbReference>
<dbReference type="EMBL" id="SGWQ01000006">
    <property type="protein sequence ID" value="RZS36834.1"/>
    <property type="molecule type" value="Genomic_DNA"/>
</dbReference>
<dbReference type="GO" id="GO:0006355">
    <property type="term" value="P:regulation of DNA-templated transcription"/>
    <property type="evidence" value="ECO:0007669"/>
    <property type="project" value="InterPro"/>
</dbReference>
<comment type="caution">
    <text evidence="7">The sequence shown here is derived from an EMBL/GenBank/DDBJ whole genome shotgun (WGS) entry which is preliminary data.</text>
</comment>
<organism evidence="7 8">
    <name type="scientific">Herbihabitans rhizosphaerae</name>
    <dbReference type="NCBI Taxonomy" id="1872711"/>
    <lineage>
        <taxon>Bacteria</taxon>
        <taxon>Bacillati</taxon>
        <taxon>Actinomycetota</taxon>
        <taxon>Actinomycetes</taxon>
        <taxon>Pseudonocardiales</taxon>
        <taxon>Pseudonocardiaceae</taxon>
        <taxon>Herbihabitans</taxon>
    </lineage>
</organism>
<dbReference type="SMART" id="SM01043">
    <property type="entry name" value="BTAD"/>
    <property type="match status" value="1"/>
</dbReference>
<evidence type="ECO:0000259" key="6">
    <source>
        <dbReference type="PROSITE" id="PS51755"/>
    </source>
</evidence>
<dbReference type="PROSITE" id="PS51755">
    <property type="entry name" value="OMPR_PHOB"/>
    <property type="match status" value="1"/>
</dbReference>
<dbReference type="InterPro" id="IPR036388">
    <property type="entry name" value="WH-like_DNA-bd_sf"/>
</dbReference>
<dbReference type="GO" id="GO:0003677">
    <property type="term" value="F:DNA binding"/>
    <property type="evidence" value="ECO:0007669"/>
    <property type="project" value="UniProtKB-UniRule"/>
</dbReference>
<keyword evidence="3 5" id="KW-0238">DNA-binding</keyword>
<dbReference type="InterPro" id="IPR001867">
    <property type="entry name" value="OmpR/PhoB-type_DNA-bd"/>
</dbReference>
<accession>A0A4Q7KKU2</accession>
<dbReference type="Gene3D" id="1.10.10.10">
    <property type="entry name" value="Winged helix-like DNA-binding domain superfamily/Winged helix DNA-binding domain"/>
    <property type="match status" value="1"/>
</dbReference>
<dbReference type="InterPro" id="IPR011990">
    <property type="entry name" value="TPR-like_helical_dom_sf"/>
</dbReference>
<dbReference type="AlphaFoldDB" id="A0A4Q7KKU2"/>
<comment type="similarity">
    <text evidence="1">Belongs to the AfsR/DnrI/RedD regulatory family.</text>
</comment>
<feature type="domain" description="OmpR/PhoB-type" evidence="6">
    <location>
        <begin position="1"/>
        <end position="68"/>
    </location>
</feature>
<dbReference type="SUPFAM" id="SSF48452">
    <property type="entry name" value="TPR-like"/>
    <property type="match status" value="1"/>
</dbReference>
<evidence type="ECO:0000313" key="8">
    <source>
        <dbReference type="Proteomes" id="UP000294257"/>
    </source>
</evidence>
<gene>
    <name evidence="7" type="ORF">EV193_10668</name>
</gene>
<dbReference type="InterPro" id="IPR005158">
    <property type="entry name" value="BTAD"/>
</dbReference>
<dbReference type="InterPro" id="IPR051677">
    <property type="entry name" value="AfsR-DnrI-RedD_regulator"/>
</dbReference>
<keyword evidence="8" id="KW-1185">Reference proteome</keyword>
<dbReference type="PANTHER" id="PTHR35807">
    <property type="entry name" value="TRANSCRIPTIONAL REGULATOR REDD-RELATED"/>
    <property type="match status" value="1"/>
</dbReference>
<evidence type="ECO:0000256" key="5">
    <source>
        <dbReference type="PROSITE-ProRule" id="PRU01091"/>
    </source>
</evidence>
<evidence type="ECO:0000256" key="3">
    <source>
        <dbReference type="ARBA" id="ARBA00023125"/>
    </source>
</evidence>
<dbReference type="Gene3D" id="1.25.40.10">
    <property type="entry name" value="Tetratricopeptide repeat domain"/>
    <property type="match status" value="1"/>
</dbReference>
<dbReference type="Pfam" id="PF00486">
    <property type="entry name" value="Trans_reg_C"/>
    <property type="match status" value="1"/>
</dbReference>
<evidence type="ECO:0000256" key="4">
    <source>
        <dbReference type="ARBA" id="ARBA00023163"/>
    </source>
</evidence>
<feature type="DNA-binding region" description="OmpR/PhoB-type" evidence="5">
    <location>
        <begin position="1"/>
        <end position="68"/>
    </location>
</feature>
<evidence type="ECO:0000313" key="7">
    <source>
        <dbReference type="EMBL" id="RZS36834.1"/>
    </source>
</evidence>